<dbReference type="EMBL" id="KN837263">
    <property type="protein sequence ID" value="KIJ30352.1"/>
    <property type="molecule type" value="Genomic_DNA"/>
</dbReference>
<accession>A0A0C9UND1</accession>
<name>A0A0C9UND1_SPHS4</name>
<gene>
    <name evidence="2" type="ORF">M422DRAFT_268110</name>
</gene>
<organism evidence="2 3">
    <name type="scientific">Sphaerobolus stellatus (strain SS14)</name>
    <dbReference type="NCBI Taxonomy" id="990650"/>
    <lineage>
        <taxon>Eukaryota</taxon>
        <taxon>Fungi</taxon>
        <taxon>Dikarya</taxon>
        <taxon>Basidiomycota</taxon>
        <taxon>Agaricomycotina</taxon>
        <taxon>Agaricomycetes</taxon>
        <taxon>Phallomycetidae</taxon>
        <taxon>Geastrales</taxon>
        <taxon>Sphaerobolaceae</taxon>
        <taxon>Sphaerobolus</taxon>
    </lineage>
</organism>
<evidence type="ECO:0000313" key="3">
    <source>
        <dbReference type="Proteomes" id="UP000054279"/>
    </source>
</evidence>
<dbReference type="HOGENOM" id="CLU_2160020_0_0_1"/>
<dbReference type="Proteomes" id="UP000054279">
    <property type="component" value="Unassembled WGS sequence"/>
</dbReference>
<evidence type="ECO:0000256" key="1">
    <source>
        <dbReference type="SAM" id="MobiDB-lite"/>
    </source>
</evidence>
<proteinExistence type="predicted"/>
<protein>
    <submittedName>
        <fullName evidence="2">Uncharacterized protein</fullName>
    </submittedName>
</protein>
<dbReference type="AlphaFoldDB" id="A0A0C9UND1"/>
<keyword evidence="3" id="KW-1185">Reference proteome</keyword>
<sequence>MPMTSTYPDKHANGAHHQFGKDIDINNSKAKVTKHVHPKLSDLDRTSRAIVRWAIQDHCSKLATQNPFPNAVEEHMAANASLMRAEVALELKIETEGIYDIAIQLVEFIVG</sequence>
<evidence type="ECO:0000313" key="2">
    <source>
        <dbReference type="EMBL" id="KIJ30352.1"/>
    </source>
</evidence>
<feature type="region of interest" description="Disordered" evidence="1">
    <location>
        <begin position="1"/>
        <end position="20"/>
    </location>
</feature>
<reference evidence="2 3" key="1">
    <citation type="submission" date="2014-06" db="EMBL/GenBank/DDBJ databases">
        <title>Evolutionary Origins and Diversification of the Mycorrhizal Mutualists.</title>
        <authorList>
            <consortium name="DOE Joint Genome Institute"/>
            <consortium name="Mycorrhizal Genomics Consortium"/>
            <person name="Kohler A."/>
            <person name="Kuo A."/>
            <person name="Nagy L.G."/>
            <person name="Floudas D."/>
            <person name="Copeland A."/>
            <person name="Barry K.W."/>
            <person name="Cichocki N."/>
            <person name="Veneault-Fourrey C."/>
            <person name="LaButti K."/>
            <person name="Lindquist E.A."/>
            <person name="Lipzen A."/>
            <person name="Lundell T."/>
            <person name="Morin E."/>
            <person name="Murat C."/>
            <person name="Riley R."/>
            <person name="Ohm R."/>
            <person name="Sun H."/>
            <person name="Tunlid A."/>
            <person name="Henrissat B."/>
            <person name="Grigoriev I.V."/>
            <person name="Hibbett D.S."/>
            <person name="Martin F."/>
        </authorList>
    </citation>
    <scope>NUCLEOTIDE SEQUENCE [LARGE SCALE GENOMIC DNA]</scope>
    <source>
        <strain evidence="2 3">SS14</strain>
    </source>
</reference>